<dbReference type="EMBL" id="PDNA01000274">
    <property type="protein sequence ID" value="PGG99293.1"/>
    <property type="molecule type" value="Genomic_DNA"/>
</dbReference>
<keyword evidence="2" id="KW-1185">Reference proteome</keyword>
<sequence length="93" mass="10809">MAGYPLNRDMRPTPYAIGVEYFLRKIVSRKRPYNCPLIRLGAQIIVLVATEEKYGRICIFMGDYRHRELVLSHDDPGSTTKIQFAYGWLNTLE</sequence>
<organism evidence="1 2">
    <name type="scientific">Polytolypa hystricis (strain UAMH7299)</name>
    <dbReference type="NCBI Taxonomy" id="1447883"/>
    <lineage>
        <taxon>Eukaryota</taxon>
        <taxon>Fungi</taxon>
        <taxon>Dikarya</taxon>
        <taxon>Ascomycota</taxon>
        <taxon>Pezizomycotina</taxon>
        <taxon>Eurotiomycetes</taxon>
        <taxon>Eurotiomycetidae</taxon>
        <taxon>Onygenales</taxon>
        <taxon>Onygenales incertae sedis</taxon>
        <taxon>Polytolypa</taxon>
    </lineage>
</organism>
<gene>
    <name evidence="1" type="ORF">AJ80_09393</name>
</gene>
<dbReference type="AlphaFoldDB" id="A0A2B7WIT4"/>
<dbReference type="Proteomes" id="UP000224634">
    <property type="component" value="Unassembled WGS sequence"/>
</dbReference>
<name>A0A2B7WIT4_POLH7</name>
<evidence type="ECO:0000313" key="1">
    <source>
        <dbReference type="EMBL" id="PGG99293.1"/>
    </source>
</evidence>
<comment type="caution">
    <text evidence="1">The sequence shown here is derived from an EMBL/GenBank/DDBJ whole genome shotgun (WGS) entry which is preliminary data.</text>
</comment>
<evidence type="ECO:0000313" key="2">
    <source>
        <dbReference type="Proteomes" id="UP000224634"/>
    </source>
</evidence>
<protein>
    <submittedName>
        <fullName evidence="1">Uncharacterized protein</fullName>
    </submittedName>
</protein>
<proteinExistence type="predicted"/>
<accession>A0A2B7WIT4</accession>
<reference evidence="1 2" key="1">
    <citation type="submission" date="2017-10" db="EMBL/GenBank/DDBJ databases">
        <title>Comparative genomics in systemic dimorphic fungi from Ajellomycetaceae.</title>
        <authorList>
            <person name="Munoz J.F."/>
            <person name="Mcewen J.G."/>
            <person name="Clay O.K."/>
            <person name="Cuomo C.A."/>
        </authorList>
    </citation>
    <scope>NUCLEOTIDE SEQUENCE [LARGE SCALE GENOMIC DNA]</scope>
    <source>
        <strain evidence="1 2">UAMH7299</strain>
    </source>
</reference>